<dbReference type="GO" id="GO:0008855">
    <property type="term" value="F:exodeoxyribonuclease VII activity"/>
    <property type="evidence" value="ECO:0007669"/>
    <property type="project" value="InterPro"/>
</dbReference>
<dbReference type="NCBIfam" id="NF045605">
    <property type="entry name" value="xseB_Acin_var"/>
    <property type="match status" value="1"/>
</dbReference>
<organism evidence="2 3">
    <name type="scientific">Rouxiella aceris</name>
    <dbReference type="NCBI Taxonomy" id="2703884"/>
    <lineage>
        <taxon>Bacteria</taxon>
        <taxon>Pseudomonadati</taxon>
        <taxon>Pseudomonadota</taxon>
        <taxon>Gammaproteobacteria</taxon>
        <taxon>Enterobacterales</taxon>
        <taxon>Yersiniaceae</taxon>
        <taxon>Rouxiella</taxon>
    </lineage>
</organism>
<keyword evidence="3" id="KW-1185">Reference proteome</keyword>
<dbReference type="InterPro" id="IPR037004">
    <property type="entry name" value="Exonuc_VII_ssu_sf"/>
</dbReference>
<accession>A0A848MPP3</accession>
<protein>
    <submittedName>
        <fullName evidence="2">Uncharacterized protein</fullName>
    </submittedName>
</protein>
<sequence>MTTTFKDAYNTLKNHAQTLRSQQEPNIDDLLRIVEESVTAYKTCQLRIDAVEQALQKALSETNLEHSSDSEQINEKEGGSANNNSFAEDENDIPF</sequence>
<dbReference type="Proteomes" id="UP000585363">
    <property type="component" value="Unassembled WGS sequence"/>
</dbReference>
<feature type="region of interest" description="Disordered" evidence="1">
    <location>
        <begin position="60"/>
        <end position="95"/>
    </location>
</feature>
<reference evidence="2 3" key="2">
    <citation type="submission" date="2020-06" db="EMBL/GenBank/DDBJ databases">
        <title>Polyphasic characterization of a Rahnella strain isolated from tree sap.</title>
        <authorList>
            <person name="Kim I.S."/>
        </authorList>
    </citation>
    <scope>NUCLEOTIDE SEQUENCE [LARGE SCALE GENOMIC DNA]</scope>
    <source>
        <strain evidence="2 3">SAP-1</strain>
    </source>
</reference>
<gene>
    <name evidence="2" type="ORF">GW590_19150</name>
</gene>
<dbReference type="GO" id="GO:0006308">
    <property type="term" value="P:DNA catabolic process"/>
    <property type="evidence" value="ECO:0007669"/>
    <property type="project" value="InterPro"/>
</dbReference>
<evidence type="ECO:0000313" key="2">
    <source>
        <dbReference type="EMBL" id="NMP28980.1"/>
    </source>
</evidence>
<feature type="compositionally biased region" description="Basic and acidic residues" evidence="1">
    <location>
        <begin position="63"/>
        <end position="78"/>
    </location>
</feature>
<dbReference type="Gene3D" id="1.10.287.1040">
    <property type="entry name" value="Exonuclease VII, small subunit"/>
    <property type="match status" value="1"/>
</dbReference>
<evidence type="ECO:0000256" key="1">
    <source>
        <dbReference type="SAM" id="MobiDB-lite"/>
    </source>
</evidence>
<comment type="caution">
    <text evidence="2">The sequence shown here is derived from an EMBL/GenBank/DDBJ whole genome shotgun (WGS) entry which is preliminary data.</text>
</comment>
<dbReference type="AlphaFoldDB" id="A0A848MPP3"/>
<evidence type="ECO:0000313" key="3">
    <source>
        <dbReference type="Proteomes" id="UP000585363"/>
    </source>
</evidence>
<dbReference type="EMBL" id="JAADJU010000011">
    <property type="protein sequence ID" value="NMP28980.1"/>
    <property type="molecule type" value="Genomic_DNA"/>
</dbReference>
<reference evidence="2 3" key="1">
    <citation type="submission" date="2020-01" db="EMBL/GenBank/DDBJ databases">
        <authorList>
            <person name="Lee S.D."/>
        </authorList>
    </citation>
    <scope>NUCLEOTIDE SEQUENCE [LARGE SCALE GENOMIC DNA]</scope>
    <source>
        <strain evidence="2 3">SAP-1</strain>
    </source>
</reference>
<name>A0A848MPP3_9GAMM</name>
<proteinExistence type="predicted"/>
<dbReference type="GO" id="GO:0009318">
    <property type="term" value="C:exodeoxyribonuclease VII complex"/>
    <property type="evidence" value="ECO:0007669"/>
    <property type="project" value="InterPro"/>
</dbReference>
<dbReference type="SUPFAM" id="SSF116842">
    <property type="entry name" value="XseB-like"/>
    <property type="match status" value="1"/>
</dbReference>